<name>A0A9P7JTM5_9AGAM</name>
<dbReference type="GeneID" id="64692397"/>
<accession>A0A9P7JTM5</accession>
<evidence type="ECO:0000313" key="2">
    <source>
        <dbReference type="Proteomes" id="UP000823399"/>
    </source>
</evidence>
<feature type="non-terminal residue" evidence="1">
    <location>
        <position position="61"/>
    </location>
</feature>
<reference evidence="1" key="1">
    <citation type="journal article" date="2020" name="New Phytol.">
        <title>Comparative genomics reveals dynamic genome evolution in host specialist ectomycorrhizal fungi.</title>
        <authorList>
            <person name="Lofgren L.A."/>
            <person name="Nguyen N.H."/>
            <person name="Vilgalys R."/>
            <person name="Ruytinx J."/>
            <person name="Liao H.L."/>
            <person name="Branco S."/>
            <person name="Kuo A."/>
            <person name="LaButti K."/>
            <person name="Lipzen A."/>
            <person name="Andreopoulos W."/>
            <person name="Pangilinan J."/>
            <person name="Riley R."/>
            <person name="Hundley H."/>
            <person name="Na H."/>
            <person name="Barry K."/>
            <person name="Grigoriev I.V."/>
            <person name="Stajich J.E."/>
            <person name="Kennedy P.G."/>
        </authorList>
    </citation>
    <scope>NUCLEOTIDE SEQUENCE</scope>
    <source>
        <strain evidence="1">FC423</strain>
    </source>
</reference>
<dbReference type="EMBL" id="JABBWM010000028">
    <property type="protein sequence ID" value="KAG2108199.1"/>
    <property type="molecule type" value="Genomic_DNA"/>
</dbReference>
<dbReference type="Proteomes" id="UP000823399">
    <property type="component" value="Unassembled WGS sequence"/>
</dbReference>
<protein>
    <submittedName>
        <fullName evidence="1">Uncharacterized protein</fullName>
    </submittedName>
</protein>
<proteinExistence type="predicted"/>
<dbReference type="RefSeq" id="XP_041292718.1">
    <property type="nucleotide sequence ID" value="XM_041430138.1"/>
</dbReference>
<organism evidence="1 2">
    <name type="scientific">Suillus discolor</name>
    <dbReference type="NCBI Taxonomy" id="1912936"/>
    <lineage>
        <taxon>Eukaryota</taxon>
        <taxon>Fungi</taxon>
        <taxon>Dikarya</taxon>
        <taxon>Basidiomycota</taxon>
        <taxon>Agaricomycotina</taxon>
        <taxon>Agaricomycetes</taxon>
        <taxon>Agaricomycetidae</taxon>
        <taxon>Boletales</taxon>
        <taxon>Suillineae</taxon>
        <taxon>Suillaceae</taxon>
        <taxon>Suillus</taxon>
    </lineage>
</organism>
<comment type="caution">
    <text evidence="1">The sequence shown here is derived from an EMBL/GenBank/DDBJ whole genome shotgun (WGS) entry which is preliminary data.</text>
</comment>
<gene>
    <name evidence="1" type="ORF">F5147DRAFT_534847</name>
</gene>
<feature type="non-terminal residue" evidence="1">
    <location>
        <position position="1"/>
    </location>
</feature>
<keyword evidence="2" id="KW-1185">Reference proteome</keyword>
<sequence>WVSIYIGVAVMCNRLSPYHRGPKCPPKGFDILTSIGSYWQAVMHLINLRIDIAYDPSIMVG</sequence>
<dbReference type="AlphaFoldDB" id="A0A9P7JTM5"/>
<dbReference type="OrthoDB" id="3200752at2759"/>
<evidence type="ECO:0000313" key="1">
    <source>
        <dbReference type="EMBL" id="KAG2108199.1"/>
    </source>
</evidence>